<keyword evidence="2" id="KW-0472">Membrane</keyword>
<dbReference type="PANTHER" id="PTHR31087">
    <property type="match status" value="1"/>
</dbReference>
<reference evidence="4" key="1">
    <citation type="submission" date="2013-09" db="EMBL/GenBank/DDBJ databases">
        <title>Corchorus olitorius genome sequencing.</title>
        <authorList>
            <person name="Alam M."/>
            <person name="Haque M.S."/>
            <person name="Islam M.S."/>
            <person name="Emdad E.M."/>
            <person name="Islam M.M."/>
            <person name="Ahmed B."/>
            <person name="Halim A."/>
            <person name="Hossen Q.M.M."/>
            <person name="Hossain M.Z."/>
            <person name="Ahmed R."/>
            <person name="Khan M.M."/>
            <person name="Islam R."/>
            <person name="Rashid M.M."/>
            <person name="Khan S.A."/>
            <person name="Rahman M.S."/>
            <person name="Alam M."/>
            <person name="Yahiya A.S."/>
            <person name="Khan M.S."/>
            <person name="Azam M.S."/>
            <person name="Haque T."/>
            <person name="Lashkar M.Z.H."/>
            <person name="Akhand A.I."/>
            <person name="Morshed G."/>
            <person name="Roy S."/>
            <person name="Uddin K.S."/>
            <person name="Rabeya T."/>
            <person name="Hossain A.S."/>
            <person name="Chowdhury A."/>
            <person name="Snigdha A.R."/>
            <person name="Mortoza M.S."/>
            <person name="Matin S.A."/>
            <person name="Hoque S.M.E."/>
            <person name="Islam M.K."/>
            <person name="Roy D.K."/>
            <person name="Haider R."/>
            <person name="Moosa M.M."/>
            <person name="Elias S.M."/>
            <person name="Hasan A.M."/>
            <person name="Jahan S."/>
            <person name="Shafiuddin M."/>
            <person name="Mahmood N."/>
            <person name="Shommy N.S."/>
        </authorList>
    </citation>
    <scope>NUCLEOTIDE SEQUENCE [LARGE SCALE GENOMIC DNA]</scope>
    <source>
        <strain evidence="4">cv. O-4</strain>
    </source>
</reference>
<evidence type="ECO:0000313" key="3">
    <source>
        <dbReference type="EMBL" id="OMP07994.1"/>
    </source>
</evidence>
<keyword evidence="2" id="KW-1133">Transmembrane helix</keyword>
<protein>
    <recommendedName>
        <fullName evidence="5">LURP1-like domain-containing protein</fullName>
    </recommendedName>
</protein>
<keyword evidence="4" id="KW-1185">Reference proteome</keyword>
<dbReference type="InterPro" id="IPR025659">
    <property type="entry name" value="Tubby-like_C"/>
</dbReference>
<name>A0A1R3KLP5_9ROSI</name>
<comment type="similarity">
    <text evidence="1">Belongs to the LOR family.</text>
</comment>
<dbReference type="InterPro" id="IPR038595">
    <property type="entry name" value="LOR_sf"/>
</dbReference>
<gene>
    <name evidence="3" type="ORF">COLO4_06871</name>
</gene>
<feature type="transmembrane region" description="Helical" evidence="2">
    <location>
        <begin position="187"/>
        <end position="204"/>
    </location>
</feature>
<dbReference type="InterPro" id="IPR007612">
    <property type="entry name" value="LOR"/>
</dbReference>
<evidence type="ECO:0000256" key="1">
    <source>
        <dbReference type="ARBA" id="ARBA00005437"/>
    </source>
</evidence>
<sequence length="230" mass="25068">MAYTYPPATANRPVSIIGPQFCAPHPVELAVIRNVKTITDGEFVFTDINGNILFKVKDQSGSFSMHDRQVLIDASGNPIVTLKDKLMSARDRWQVFRGDSTDSRDLIFSARTSMFHLKTKLDVFLGNNTKEDVCDFKVKGSWSKKSCVIYAGETSTIVAQMHKNHTVQNVLAGNDEFMVTVNPDVDYAFIVALIVILGIHAAAMPGGMTEQVAAGSVSGVVEGSMAFFLG</sequence>
<accession>A0A1R3KLP5</accession>
<dbReference type="Pfam" id="PF04525">
    <property type="entry name" value="LOR"/>
    <property type="match status" value="1"/>
</dbReference>
<keyword evidence="2" id="KW-0812">Transmembrane</keyword>
<dbReference type="PANTHER" id="PTHR31087:SF162">
    <property type="entry name" value="PROTEIN LURP-ONE-RELATED 10-LIKE"/>
    <property type="match status" value="1"/>
</dbReference>
<evidence type="ECO:0008006" key="5">
    <source>
        <dbReference type="Google" id="ProtNLM"/>
    </source>
</evidence>
<dbReference type="EMBL" id="AWUE01012962">
    <property type="protein sequence ID" value="OMP07994.1"/>
    <property type="molecule type" value="Genomic_DNA"/>
</dbReference>
<proteinExistence type="inferred from homology"/>
<evidence type="ECO:0000313" key="4">
    <source>
        <dbReference type="Proteomes" id="UP000187203"/>
    </source>
</evidence>
<dbReference type="Gene3D" id="2.40.160.200">
    <property type="entry name" value="LURP1-related"/>
    <property type="match status" value="1"/>
</dbReference>
<dbReference type="SUPFAM" id="SSF54518">
    <property type="entry name" value="Tubby C-terminal domain-like"/>
    <property type="match status" value="1"/>
</dbReference>
<comment type="caution">
    <text evidence="3">The sequence shown here is derived from an EMBL/GenBank/DDBJ whole genome shotgun (WGS) entry which is preliminary data.</text>
</comment>
<evidence type="ECO:0000256" key="2">
    <source>
        <dbReference type="SAM" id="Phobius"/>
    </source>
</evidence>
<dbReference type="STRING" id="93759.A0A1R3KLP5"/>
<dbReference type="OrthoDB" id="97518at2759"/>
<dbReference type="AlphaFoldDB" id="A0A1R3KLP5"/>
<dbReference type="Proteomes" id="UP000187203">
    <property type="component" value="Unassembled WGS sequence"/>
</dbReference>
<organism evidence="3 4">
    <name type="scientific">Corchorus olitorius</name>
    <dbReference type="NCBI Taxonomy" id="93759"/>
    <lineage>
        <taxon>Eukaryota</taxon>
        <taxon>Viridiplantae</taxon>
        <taxon>Streptophyta</taxon>
        <taxon>Embryophyta</taxon>
        <taxon>Tracheophyta</taxon>
        <taxon>Spermatophyta</taxon>
        <taxon>Magnoliopsida</taxon>
        <taxon>eudicotyledons</taxon>
        <taxon>Gunneridae</taxon>
        <taxon>Pentapetalae</taxon>
        <taxon>rosids</taxon>
        <taxon>malvids</taxon>
        <taxon>Malvales</taxon>
        <taxon>Malvaceae</taxon>
        <taxon>Grewioideae</taxon>
        <taxon>Apeibeae</taxon>
        <taxon>Corchorus</taxon>
    </lineage>
</organism>